<accession>A0A9P6TXN2</accession>
<proteinExistence type="predicted"/>
<gene>
    <name evidence="1" type="ORF">BG011_007870</name>
</gene>
<evidence type="ECO:0000313" key="1">
    <source>
        <dbReference type="EMBL" id="KAG0251078.1"/>
    </source>
</evidence>
<reference evidence="1" key="1">
    <citation type="journal article" date="2020" name="Fungal Divers.">
        <title>Resolving the Mortierellaceae phylogeny through synthesis of multi-gene phylogenetics and phylogenomics.</title>
        <authorList>
            <person name="Vandepol N."/>
            <person name="Liber J."/>
            <person name="Desiro A."/>
            <person name="Na H."/>
            <person name="Kennedy M."/>
            <person name="Barry K."/>
            <person name="Grigoriev I.V."/>
            <person name="Miller A.N."/>
            <person name="O'Donnell K."/>
            <person name="Stajich J.E."/>
            <person name="Bonito G."/>
        </authorList>
    </citation>
    <scope>NUCLEOTIDE SEQUENCE</scope>
    <source>
        <strain evidence="1">KOD948</strain>
    </source>
</reference>
<comment type="caution">
    <text evidence="1">The sequence shown here is derived from an EMBL/GenBank/DDBJ whole genome shotgun (WGS) entry which is preliminary data.</text>
</comment>
<dbReference type="EMBL" id="JAAAJA010000622">
    <property type="protein sequence ID" value="KAG0251078.1"/>
    <property type="molecule type" value="Genomic_DNA"/>
</dbReference>
<evidence type="ECO:0000313" key="2">
    <source>
        <dbReference type="Proteomes" id="UP000726737"/>
    </source>
</evidence>
<name>A0A9P6TXN2_9FUNG</name>
<dbReference type="Proteomes" id="UP000726737">
    <property type="component" value="Unassembled WGS sequence"/>
</dbReference>
<keyword evidence="2" id="KW-1185">Reference proteome</keyword>
<organism evidence="1 2">
    <name type="scientific">Mortierella polycephala</name>
    <dbReference type="NCBI Taxonomy" id="41804"/>
    <lineage>
        <taxon>Eukaryota</taxon>
        <taxon>Fungi</taxon>
        <taxon>Fungi incertae sedis</taxon>
        <taxon>Mucoromycota</taxon>
        <taxon>Mortierellomycotina</taxon>
        <taxon>Mortierellomycetes</taxon>
        <taxon>Mortierellales</taxon>
        <taxon>Mortierellaceae</taxon>
        <taxon>Mortierella</taxon>
    </lineage>
</organism>
<sequence length="104" mass="11260">MLGATVANANCALNASCPMGRRPPSVIEDLIYSVGAGNQGGELIIDGQDRVWYYDDVSQLQCPSGIYLLGYDCPLHRCVLKAQGDTDQRDLGAQQQDEDPKSDL</sequence>
<protein>
    <submittedName>
        <fullName evidence="1">Uncharacterized protein</fullName>
    </submittedName>
</protein>
<dbReference type="AlphaFoldDB" id="A0A9P6TXN2"/>